<gene>
    <name evidence="12" type="ORF">GN244_ATG09267</name>
</gene>
<dbReference type="EC" id="3.2.1.39" evidence="3"/>
<dbReference type="AlphaFoldDB" id="A0A833T777"/>
<keyword evidence="6" id="KW-0472">Membrane</keyword>
<dbReference type="InterPro" id="IPR050732">
    <property type="entry name" value="Beta-glucan_modifiers"/>
</dbReference>
<evidence type="ECO:0000256" key="5">
    <source>
        <dbReference type="ARBA" id="ARBA00022801"/>
    </source>
</evidence>
<evidence type="ECO:0000256" key="1">
    <source>
        <dbReference type="ARBA" id="ARBA00000382"/>
    </source>
</evidence>
<evidence type="ECO:0000313" key="12">
    <source>
        <dbReference type="EMBL" id="KAF4038575.1"/>
    </source>
</evidence>
<dbReference type="GO" id="GO:0005886">
    <property type="term" value="C:plasma membrane"/>
    <property type="evidence" value="ECO:0007669"/>
    <property type="project" value="UniProtKB-SubCell"/>
</dbReference>
<accession>A0A833T777</accession>
<feature type="signal peptide" evidence="11">
    <location>
        <begin position="1"/>
        <end position="22"/>
    </location>
</feature>
<comment type="subcellular location">
    <subcellularLocation>
        <location evidence="2">Cell membrane</location>
    </subcellularLocation>
</comment>
<protein>
    <recommendedName>
        <fullName evidence="3">glucan endo-1,3-beta-D-glucosidase</fullName>
        <ecNumber evidence="3">3.2.1.39</ecNumber>
    </recommendedName>
</protein>
<evidence type="ECO:0000256" key="2">
    <source>
        <dbReference type="ARBA" id="ARBA00004236"/>
    </source>
</evidence>
<keyword evidence="8" id="KW-0119">Carbohydrate metabolism</keyword>
<evidence type="ECO:0000256" key="6">
    <source>
        <dbReference type="ARBA" id="ARBA00023136"/>
    </source>
</evidence>
<name>A0A833T777_PHYIN</name>
<dbReference type="GO" id="GO:0000272">
    <property type="term" value="P:polysaccharide catabolic process"/>
    <property type="evidence" value="ECO:0007669"/>
    <property type="project" value="UniProtKB-KW"/>
</dbReference>
<evidence type="ECO:0000313" key="13">
    <source>
        <dbReference type="Proteomes" id="UP000602510"/>
    </source>
</evidence>
<evidence type="ECO:0000256" key="9">
    <source>
        <dbReference type="ARBA" id="ARBA00023316"/>
    </source>
</evidence>
<proteinExistence type="predicted"/>
<keyword evidence="11" id="KW-0732">Signal</keyword>
<keyword evidence="7" id="KW-0325">Glycoprotein</keyword>
<evidence type="ECO:0000256" key="8">
    <source>
        <dbReference type="ARBA" id="ARBA00023277"/>
    </source>
</evidence>
<dbReference type="GO" id="GO:0042973">
    <property type="term" value="F:glucan endo-1,3-beta-D-glucosidase activity"/>
    <property type="evidence" value="ECO:0007669"/>
    <property type="project" value="UniProtKB-EC"/>
</dbReference>
<evidence type="ECO:0000256" key="11">
    <source>
        <dbReference type="SAM" id="SignalP"/>
    </source>
</evidence>
<comment type="caution">
    <text evidence="12">The sequence shown here is derived from an EMBL/GenBank/DDBJ whole genome shotgun (WGS) entry which is preliminary data.</text>
</comment>
<dbReference type="PANTHER" id="PTHR16631:SF17">
    <property type="entry name" value="GLUCAN ENDO-1,3-BETA-GLUCOSIDASE BTGC"/>
    <property type="match status" value="1"/>
</dbReference>
<keyword evidence="5" id="KW-0378">Hydrolase</keyword>
<evidence type="ECO:0000256" key="10">
    <source>
        <dbReference type="ARBA" id="ARBA00023326"/>
    </source>
</evidence>
<dbReference type="GO" id="GO:0071555">
    <property type="term" value="P:cell wall organization"/>
    <property type="evidence" value="ECO:0007669"/>
    <property type="project" value="UniProtKB-KW"/>
</dbReference>
<reference evidence="12" key="1">
    <citation type="submission" date="2020-04" db="EMBL/GenBank/DDBJ databases">
        <title>Hybrid Assembly of Korean Phytophthora infestans isolates.</title>
        <authorList>
            <person name="Prokchorchik M."/>
            <person name="Lee Y."/>
            <person name="Seo J."/>
            <person name="Cho J.-H."/>
            <person name="Park Y.-E."/>
            <person name="Jang D.-C."/>
            <person name="Im J.-S."/>
            <person name="Choi J.-G."/>
            <person name="Park H.-J."/>
            <person name="Lee G.-B."/>
            <person name="Lee Y.-G."/>
            <person name="Hong S.-Y."/>
            <person name="Cho K."/>
            <person name="Sohn K.H."/>
        </authorList>
    </citation>
    <scope>NUCLEOTIDE SEQUENCE</scope>
    <source>
        <strain evidence="12">KR_1_A1</strain>
    </source>
</reference>
<dbReference type="Proteomes" id="UP000602510">
    <property type="component" value="Unassembled WGS sequence"/>
</dbReference>
<comment type="catalytic activity">
    <reaction evidence="1">
        <text>Hydrolysis of (1-&gt;3)-beta-D-glucosidic linkages in (1-&gt;3)-beta-D-glucans.</text>
        <dbReference type="EC" id="3.2.1.39"/>
    </reaction>
</comment>
<evidence type="ECO:0000256" key="3">
    <source>
        <dbReference type="ARBA" id="ARBA00012780"/>
    </source>
</evidence>
<keyword evidence="9" id="KW-0961">Cell wall biogenesis/degradation</keyword>
<organism evidence="12 13">
    <name type="scientific">Phytophthora infestans</name>
    <name type="common">Potato late blight agent</name>
    <name type="synonym">Botrytis infestans</name>
    <dbReference type="NCBI Taxonomy" id="4787"/>
    <lineage>
        <taxon>Eukaryota</taxon>
        <taxon>Sar</taxon>
        <taxon>Stramenopiles</taxon>
        <taxon>Oomycota</taxon>
        <taxon>Peronosporomycetes</taxon>
        <taxon>Peronosporales</taxon>
        <taxon>Peronosporaceae</taxon>
        <taxon>Phytophthora</taxon>
    </lineage>
</organism>
<keyword evidence="10" id="KW-0624">Polysaccharide degradation</keyword>
<dbReference type="PANTHER" id="PTHR16631">
    <property type="entry name" value="GLUCAN 1,3-BETA-GLUCOSIDASE"/>
    <property type="match status" value="1"/>
</dbReference>
<dbReference type="EMBL" id="WSZM01000191">
    <property type="protein sequence ID" value="KAF4038575.1"/>
    <property type="molecule type" value="Genomic_DNA"/>
</dbReference>
<sequence>MVSSLPLAVLAVASTLAVGIDARQLPTGVCYAPWHHPYVDWNVLAMDMAQISQHFSSVRTYEARLSGVNAVDMAAAANLHIAVGVHRRQFQQ</sequence>
<keyword evidence="4" id="KW-1003">Cell membrane</keyword>
<evidence type="ECO:0000256" key="7">
    <source>
        <dbReference type="ARBA" id="ARBA00023180"/>
    </source>
</evidence>
<evidence type="ECO:0000256" key="4">
    <source>
        <dbReference type="ARBA" id="ARBA00022475"/>
    </source>
</evidence>
<keyword evidence="13" id="KW-1185">Reference proteome</keyword>
<feature type="chain" id="PRO_5033062331" description="glucan endo-1,3-beta-D-glucosidase" evidence="11">
    <location>
        <begin position="23"/>
        <end position="92"/>
    </location>
</feature>